<dbReference type="Pfam" id="PF07730">
    <property type="entry name" value="HisKA_3"/>
    <property type="match status" value="1"/>
</dbReference>
<keyword evidence="3" id="KW-0597">Phosphoprotein</keyword>
<feature type="transmembrane region" description="Helical" evidence="9">
    <location>
        <begin position="175"/>
        <end position="197"/>
    </location>
</feature>
<keyword evidence="9" id="KW-1133">Transmembrane helix</keyword>
<dbReference type="AlphaFoldDB" id="W9GN31"/>
<dbReference type="GO" id="GO:0000155">
    <property type="term" value="F:phosphorelay sensor kinase activity"/>
    <property type="evidence" value="ECO:0007669"/>
    <property type="project" value="InterPro"/>
</dbReference>
<dbReference type="PANTHER" id="PTHR24421:SF10">
    <property type="entry name" value="NITRATE_NITRITE SENSOR PROTEIN NARQ"/>
    <property type="match status" value="1"/>
</dbReference>
<evidence type="ECO:0000256" key="9">
    <source>
        <dbReference type="SAM" id="Phobius"/>
    </source>
</evidence>
<dbReference type="InterPro" id="IPR011712">
    <property type="entry name" value="Sig_transdc_His_kin_sub3_dim/P"/>
</dbReference>
<protein>
    <recommendedName>
        <fullName evidence="2">histidine kinase</fullName>
        <ecNumber evidence="2">2.7.13.3</ecNumber>
    </recommendedName>
</protein>
<feature type="transmembrane region" description="Helical" evidence="9">
    <location>
        <begin position="112"/>
        <end position="129"/>
    </location>
</feature>
<evidence type="ECO:0000259" key="10">
    <source>
        <dbReference type="SMART" id="SM00387"/>
    </source>
</evidence>
<comment type="caution">
    <text evidence="11">The sequence shown here is derived from an EMBL/GenBank/DDBJ whole genome shotgun (WGS) entry which is preliminary data.</text>
</comment>
<feature type="transmembrane region" description="Helical" evidence="9">
    <location>
        <begin position="136"/>
        <end position="155"/>
    </location>
</feature>
<evidence type="ECO:0000313" key="12">
    <source>
        <dbReference type="Proteomes" id="UP000019494"/>
    </source>
</evidence>
<proteinExistence type="predicted"/>
<keyword evidence="9" id="KW-0812">Transmembrane</keyword>
<keyword evidence="9" id="KW-0472">Membrane</keyword>
<dbReference type="Gene3D" id="3.30.565.10">
    <property type="entry name" value="Histidine kinase-like ATPase, C-terminal domain"/>
    <property type="match status" value="1"/>
</dbReference>
<dbReference type="OrthoDB" id="227596at2"/>
<evidence type="ECO:0000256" key="7">
    <source>
        <dbReference type="ARBA" id="ARBA00022840"/>
    </source>
</evidence>
<dbReference type="Gene3D" id="1.20.5.1930">
    <property type="match status" value="1"/>
</dbReference>
<organism evidence="11 12">
    <name type="scientific">Intrasporangium chromatireducens Q5-1</name>
    <dbReference type="NCBI Taxonomy" id="584657"/>
    <lineage>
        <taxon>Bacteria</taxon>
        <taxon>Bacillati</taxon>
        <taxon>Actinomycetota</taxon>
        <taxon>Actinomycetes</taxon>
        <taxon>Micrococcales</taxon>
        <taxon>Intrasporangiaceae</taxon>
        <taxon>Intrasporangium</taxon>
    </lineage>
</organism>
<dbReference type="InterPro" id="IPR050482">
    <property type="entry name" value="Sensor_HK_TwoCompSys"/>
</dbReference>
<gene>
    <name evidence="11" type="ORF">N864_04165</name>
</gene>
<keyword evidence="4" id="KW-0808">Transferase</keyword>
<feature type="transmembrane region" description="Helical" evidence="9">
    <location>
        <begin position="64"/>
        <end position="81"/>
    </location>
</feature>
<dbReference type="SUPFAM" id="SSF55874">
    <property type="entry name" value="ATPase domain of HSP90 chaperone/DNA topoisomerase II/histidine kinase"/>
    <property type="match status" value="1"/>
</dbReference>
<dbReference type="GO" id="GO:0046983">
    <property type="term" value="F:protein dimerization activity"/>
    <property type="evidence" value="ECO:0007669"/>
    <property type="project" value="InterPro"/>
</dbReference>
<dbReference type="PANTHER" id="PTHR24421">
    <property type="entry name" value="NITRATE/NITRITE SENSOR PROTEIN NARX-RELATED"/>
    <property type="match status" value="1"/>
</dbReference>
<dbReference type="CDD" id="cd16917">
    <property type="entry name" value="HATPase_UhpB-NarQ-NarX-like"/>
    <property type="match status" value="1"/>
</dbReference>
<dbReference type="Pfam" id="PF02518">
    <property type="entry name" value="HATPase_c"/>
    <property type="match status" value="1"/>
</dbReference>
<feature type="transmembrane region" description="Helical" evidence="9">
    <location>
        <begin position="88"/>
        <end position="106"/>
    </location>
</feature>
<evidence type="ECO:0000313" key="11">
    <source>
        <dbReference type="EMBL" id="EWT07495.1"/>
    </source>
</evidence>
<dbReference type="InterPro" id="IPR036890">
    <property type="entry name" value="HATPase_C_sf"/>
</dbReference>
<evidence type="ECO:0000256" key="3">
    <source>
        <dbReference type="ARBA" id="ARBA00022553"/>
    </source>
</evidence>
<keyword evidence="5" id="KW-0547">Nucleotide-binding</keyword>
<dbReference type="GO" id="GO:0005524">
    <property type="term" value="F:ATP binding"/>
    <property type="evidence" value="ECO:0007669"/>
    <property type="project" value="UniProtKB-KW"/>
</dbReference>
<dbReference type="RefSeq" id="WP_034713084.1">
    <property type="nucleotide sequence ID" value="NZ_AWQS01000010.1"/>
</dbReference>
<dbReference type="EC" id="2.7.13.3" evidence="2"/>
<evidence type="ECO:0000256" key="6">
    <source>
        <dbReference type="ARBA" id="ARBA00022777"/>
    </source>
</evidence>
<reference evidence="12" key="1">
    <citation type="submission" date="2013-08" db="EMBL/GenBank/DDBJ databases">
        <title>Intrasporangium oryzae NRRL B-24470.</title>
        <authorList>
            <person name="Liu H."/>
            <person name="Wang G."/>
        </authorList>
    </citation>
    <scope>NUCLEOTIDE SEQUENCE [LARGE SCALE GENOMIC DNA]</scope>
    <source>
        <strain evidence="12">Q5-1</strain>
    </source>
</reference>
<dbReference type="GO" id="GO:0016020">
    <property type="term" value="C:membrane"/>
    <property type="evidence" value="ECO:0007669"/>
    <property type="project" value="InterPro"/>
</dbReference>
<dbReference type="InterPro" id="IPR003594">
    <property type="entry name" value="HATPase_dom"/>
</dbReference>
<name>W9GN31_9MICO</name>
<evidence type="ECO:0000256" key="8">
    <source>
        <dbReference type="ARBA" id="ARBA00023012"/>
    </source>
</evidence>
<evidence type="ECO:0000256" key="2">
    <source>
        <dbReference type="ARBA" id="ARBA00012438"/>
    </source>
</evidence>
<evidence type="ECO:0000256" key="1">
    <source>
        <dbReference type="ARBA" id="ARBA00000085"/>
    </source>
</evidence>
<keyword evidence="7" id="KW-0067">ATP-binding</keyword>
<evidence type="ECO:0000256" key="5">
    <source>
        <dbReference type="ARBA" id="ARBA00022741"/>
    </source>
</evidence>
<dbReference type="PATRIC" id="fig|584657.3.peg.507"/>
<keyword evidence="12" id="KW-1185">Reference proteome</keyword>
<comment type="catalytic activity">
    <reaction evidence="1">
        <text>ATP + protein L-histidine = ADP + protein N-phospho-L-histidine.</text>
        <dbReference type="EC" id="2.7.13.3"/>
    </reaction>
</comment>
<feature type="domain" description="Histidine kinase/HSP90-like ATPase" evidence="10">
    <location>
        <begin position="344"/>
        <end position="439"/>
    </location>
</feature>
<dbReference type="Proteomes" id="UP000019494">
    <property type="component" value="Unassembled WGS sequence"/>
</dbReference>
<dbReference type="EMBL" id="AWQS01000010">
    <property type="protein sequence ID" value="EWT07495.1"/>
    <property type="molecule type" value="Genomic_DNA"/>
</dbReference>
<sequence>MSDTDGRRARLRRFFAVDDPWERTPPTGYLRRDAALAVAIWLVCALGLELARSWGALDHRDLHVPWWQAQVASATAALPLVLRRRNPLALAVYLSAHMFAVGMLAPLVMIQFSMQMLYFFGLFGGMAWARSRQAAVTTLGFIVVFMFGWLTWQFAIGAGVEGMDVATRHGIFPPVLANVAYSILVNIFYFGAAVLGGQLTWRTARQRAKLADQARTLAAQSEQLREHAVTAERLRIARELHDVVAHHVAVMGIQAGAARKVLRRDPDAAAGALHQVEQSSREAVGEMRSLLGTLRGRGESASRGPEPGLADLPALLDDVRSSGLAVSYAAHDDLGVGADGIPPAVALSLYRTVQEALANVRRHSTARSASVVVRLGHAAKGDYAEVEVLDDGRPRTGTAGSGLGLLGMRERVTLHGGEVEVGPRALGGYRVRVRLPLQGVHA</sequence>
<accession>W9GN31</accession>
<keyword evidence="8" id="KW-0902">Two-component regulatory system</keyword>
<dbReference type="SMART" id="SM00387">
    <property type="entry name" value="HATPase_c"/>
    <property type="match status" value="1"/>
</dbReference>
<feature type="transmembrane region" description="Helical" evidence="9">
    <location>
        <begin position="34"/>
        <end position="52"/>
    </location>
</feature>
<evidence type="ECO:0000256" key="4">
    <source>
        <dbReference type="ARBA" id="ARBA00022679"/>
    </source>
</evidence>
<keyword evidence="6 11" id="KW-0418">Kinase</keyword>